<evidence type="ECO:0000313" key="1">
    <source>
        <dbReference type="EMBL" id="KAF9595697.1"/>
    </source>
</evidence>
<sequence>MATCYFLAPLLNIVTPDRHCPAKLLQFQTNGFCNSSNHRFLKVRPHLRSSTVPPGRIFCYQDETENKPRSEAAGIQLYGEIEKLMTETAKRSQDGWGVSGDWREVEGAWVLRPRNSRPTSVVHFIGGIFVGAAPQLTYRLFLERLSEKGVLVIATPYASGFDHFRIADEAQFKFDRCVRSLQDISDLPTFGIGHSLGSVVHLLIGARYAIQRSGNVLMSFNNKEASSAVPLFSPVIVPMAQSFGPVISQLISSPTVRFGAEMAMKQFETLSPPIMKQVLPLVEQLPPLYMDLAEGREDFIPKPEETRRLVKSYYGVAKNLLVKFKDDTIDETPILAQLLSSESAISSLLDMSVRSLPGDHGSPLQQVIPDVPPGMADAVNRGSELLANLTVGTPWETVAREVNSTLGVDIKSQISKDVDLLVDVIASWMTSTMGSMLLKP</sequence>
<gene>
    <name evidence="1" type="ORF">IFM89_003439</name>
</gene>
<organism evidence="1 2">
    <name type="scientific">Coptis chinensis</name>
    <dbReference type="NCBI Taxonomy" id="261450"/>
    <lineage>
        <taxon>Eukaryota</taxon>
        <taxon>Viridiplantae</taxon>
        <taxon>Streptophyta</taxon>
        <taxon>Embryophyta</taxon>
        <taxon>Tracheophyta</taxon>
        <taxon>Spermatophyta</taxon>
        <taxon>Magnoliopsida</taxon>
        <taxon>Ranunculales</taxon>
        <taxon>Ranunculaceae</taxon>
        <taxon>Coptidoideae</taxon>
        <taxon>Coptis</taxon>
    </lineage>
</organism>
<protein>
    <submittedName>
        <fullName evidence="1">Uncharacterized protein</fullName>
    </submittedName>
</protein>
<dbReference type="PANTHER" id="PTHR34127">
    <property type="entry name" value="OS04G0405600 PROTEIN"/>
    <property type="match status" value="1"/>
</dbReference>
<evidence type="ECO:0000313" key="2">
    <source>
        <dbReference type="Proteomes" id="UP000631114"/>
    </source>
</evidence>
<proteinExistence type="predicted"/>
<dbReference type="EMBL" id="JADFTS010000007">
    <property type="protein sequence ID" value="KAF9595697.1"/>
    <property type="molecule type" value="Genomic_DNA"/>
</dbReference>
<dbReference type="SUPFAM" id="SSF53474">
    <property type="entry name" value="alpha/beta-Hydrolases"/>
    <property type="match status" value="1"/>
</dbReference>
<name>A0A835HCF2_9MAGN</name>
<dbReference type="InterPro" id="IPR029058">
    <property type="entry name" value="AB_hydrolase_fold"/>
</dbReference>
<dbReference type="Pfam" id="PF07082">
    <property type="entry name" value="DUF1350"/>
    <property type="match status" value="1"/>
</dbReference>
<dbReference type="PANTHER" id="PTHR34127:SF1">
    <property type="entry name" value="OS04G0405600 PROTEIN"/>
    <property type="match status" value="1"/>
</dbReference>
<dbReference type="Proteomes" id="UP000631114">
    <property type="component" value="Unassembled WGS sequence"/>
</dbReference>
<accession>A0A835HCF2</accession>
<reference evidence="1 2" key="1">
    <citation type="submission" date="2020-10" db="EMBL/GenBank/DDBJ databases">
        <title>The Coptis chinensis genome and diversification of protoberbering-type alkaloids.</title>
        <authorList>
            <person name="Wang B."/>
            <person name="Shu S."/>
            <person name="Song C."/>
            <person name="Liu Y."/>
        </authorList>
    </citation>
    <scope>NUCLEOTIDE SEQUENCE [LARGE SCALE GENOMIC DNA]</scope>
    <source>
        <strain evidence="1">HL-2020</strain>
        <tissue evidence="1">Leaf</tissue>
    </source>
</reference>
<dbReference type="InterPro" id="IPR010765">
    <property type="entry name" value="DUF1350"/>
</dbReference>
<comment type="caution">
    <text evidence="1">The sequence shown here is derived from an EMBL/GenBank/DDBJ whole genome shotgun (WGS) entry which is preliminary data.</text>
</comment>
<keyword evidence="2" id="KW-1185">Reference proteome</keyword>
<dbReference type="AlphaFoldDB" id="A0A835HCF2"/>
<dbReference type="OrthoDB" id="4892at2759"/>